<accession>A0ACC4AKQ2</accession>
<dbReference type="Proteomes" id="UP000309997">
    <property type="component" value="Unassembled WGS sequence"/>
</dbReference>
<evidence type="ECO:0000313" key="1">
    <source>
        <dbReference type="EMBL" id="KAL3566768.1"/>
    </source>
</evidence>
<name>A0ACC4AKQ2_POPAL</name>
<evidence type="ECO:0000313" key="2">
    <source>
        <dbReference type="Proteomes" id="UP000309997"/>
    </source>
</evidence>
<keyword evidence="2" id="KW-1185">Reference proteome</keyword>
<reference evidence="1 2" key="1">
    <citation type="journal article" date="2024" name="Plant Biotechnol. J.">
        <title>Genome and CRISPR/Cas9 system of a widespread forest tree (Populus alba) in the world.</title>
        <authorList>
            <person name="Liu Y.J."/>
            <person name="Jiang P.F."/>
            <person name="Han X.M."/>
            <person name="Li X.Y."/>
            <person name="Wang H.M."/>
            <person name="Wang Y.J."/>
            <person name="Wang X.X."/>
            <person name="Zeng Q.Y."/>
        </authorList>
    </citation>
    <scope>NUCLEOTIDE SEQUENCE [LARGE SCALE GENOMIC DNA]</scope>
    <source>
        <strain evidence="2">cv. PAL-ZL1</strain>
    </source>
</reference>
<gene>
    <name evidence="1" type="ORF">D5086_032183</name>
</gene>
<proteinExistence type="predicted"/>
<dbReference type="EMBL" id="RCHU02000018">
    <property type="protein sequence ID" value="KAL3566768.1"/>
    <property type="molecule type" value="Genomic_DNA"/>
</dbReference>
<organism evidence="1 2">
    <name type="scientific">Populus alba</name>
    <name type="common">White poplar</name>
    <dbReference type="NCBI Taxonomy" id="43335"/>
    <lineage>
        <taxon>Eukaryota</taxon>
        <taxon>Viridiplantae</taxon>
        <taxon>Streptophyta</taxon>
        <taxon>Embryophyta</taxon>
        <taxon>Tracheophyta</taxon>
        <taxon>Spermatophyta</taxon>
        <taxon>Magnoliopsida</taxon>
        <taxon>eudicotyledons</taxon>
        <taxon>Gunneridae</taxon>
        <taxon>Pentapetalae</taxon>
        <taxon>rosids</taxon>
        <taxon>fabids</taxon>
        <taxon>Malpighiales</taxon>
        <taxon>Salicaceae</taxon>
        <taxon>Saliceae</taxon>
        <taxon>Populus</taxon>
    </lineage>
</organism>
<comment type="caution">
    <text evidence="1">The sequence shown here is derived from an EMBL/GenBank/DDBJ whole genome shotgun (WGS) entry which is preliminary data.</text>
</comment>
<protein>
    <submittedName>
        <fullName evidence="1">Uncharacterized protein</fullName>
    </submittedName>
</protein>
<sequence>MNRNTRNPSRGGEGRKVNSASIVSKHEKTSEDSLPKDDDNSKVLRDSGDMQPFIRSIRNRFPALEFLLGKFGGPSTVIYRVRDKNPCLKRAWDENVLCSKACSEYTYGDGDKKTGRPCRLRHYHARGMIILDN</sequence>